<sequence>MVNTMEGDTTNQIKDKKGNPVFVYEDTDYHSTMLDNLNMLRKNRQFCDVILQVGTNQEIHEIYAHKVVLSSASPYFLDMFANDIGNTNGSMNQSSNGHGPQQYRLINSNLTGMNGNGKNGSIRQEFDPEAFDQIIDYAYTARLNVPAEKVREVYAIASRLKMTSVASKCGQFLLSTLTLDNCLEVRNLKAVLKDPFLLQSVDGYIKQNFEKFVQNKSTTDDGLLHLKVDFLMNGGEPEEKINERHLLNEVLDWIRNSFAYETLDMSVLTEKKMIMLYYNKDLNQIQDCVEMAEPSSPEELEAVEDYKKMSKRCPHPPLMRSASSSVDNINVQHLMNGKDRSSVPSKPRQFLFARSDSESSLSSIADNDDEQEWKLLANCRIGEHTIAGLVTIAGQLSLLTMKLRVNSNKDGSKNNSIDGSDYCLIPPMSSPRCAVGTAELGGKLFVCADMNVHDNVDTPNESNSNNLMVQHKNSSINGKVPLKNSLSSEPLVEVEETLIGH</sequence>
<dbReference type="PANTHER" id="PTHR24412">
    <property type="entry name" value="KELCH PROTEIN"/>
    <property type="match status" value="1"/>
</dbReference>
<dbReference type="SMART" id="SM00225">
    <property type="entry name" value="BTB"/>
    <property type="match status" value="1"/>
</dbReference>
<accession>A0A9Q0MEX3</accession>
<keyword evidence="6" id="KW-1185">Reference proteome</keyword>
<reference evidence="5" key="1">
    <citation type="submission" date="2022-12" db="EMBL/GenBank/DDBJ databases">
        <title>Genome assemblies of Blomia tropicalis.</title>
        <authorList>
            <person name="Cui Y."/>
        </authorList>
    </citation>
    <scope>NUCLEOTIDE SEQUENCE</scope>
    <source>
        <tissue evidence="5">Adult mites</tissue>
    </source>
</reference>
<name>A0A9Q0MEX3_BLOTA</name>
<dbReference type="EMBL" id="JAPWDV010000001">
    <property type="protein sequence ID" value="KAJ6223227.1"/>
    <property type="molecule type" value="Genomic_DNA"/>
</dbReference>
<protein>
    <recommendedName>
        <fullName evidence="4">BTB domain-containing protein</fullName>
    </recommendedName>
</protein>
<dbReference type="OMA" id="NDRVEQW"/>
<dbReference type="AlphaFoldDB" id="A0A9Q0MEX3"/>
<organism evidence="5 6">
    <name type="scientific">Blomia tropicalis</name>
    <name type="common">Mite</name>
    <dbReference type="NCBI Taxonomy" id="40697"/>
    <lineage>
        <taxon>Eukaryota</taxon>
        <taxon>Metazoa</taxon>
        <taxon>Ecdysozoa</taxon>
        <taxon>Arthropoda</taxon>
        <taxon>Chelicerata</taxon>
        <taxon>Arachnida</taxon>
        <taxon>Acari</taxon>
        <taxon>Acariformes</taxon>
        <taxon>Sarcoptiformes</taxon>
        <taxon>Astigmata</taxon>
        <taxon>Glycyphagoidea</taxon>
        <taxon>Echimyopodidae</taxon>
        <taxon>Blomia</taxon>
    </lineage>
</organism>
<comment type="caution">
    <text evidence="5">The sequence shown here is derived from an EMBL/GenBank/DDBJ whole genome shotgun (WGS) entry which is preliminary data.</text>
</comment>
<dbReference type="InterPro" id="IPR011333">
    <property type="entry name" value="SKP1/BTB/POZ_sf"/>
</dbReference>
<evidence type="ECO:0000313" key="5">
    <source>
        <dbReference type="EMBL" id="KAJ6223227.1"/>
    </source>
</evidence>
<keyword evidence="2" id="KW-0677">Repeat</keyword>
<dbReference type="PROSITE" id="PS50097">
    <property type="entry name" value="BTB"/>
    <property type="match status" value="1"/>
</dbReference>
<dbReference type="CDD" id="cd18306">
    <property type="entry name" value="BTB_POZ_NS1BP"/>
    <property type="match status" value="1"/>
</dbReference>
<evidence type="ECO:0000256" key="2">
    <source>
        <dbReference type="ARBA" id="ARBA00022737"/>
    </source>
</evidence>
<evidence type="ECO:0000256" key="3">
    <source>
        <dbReference type="ARBA" id="ARBA00023203"/>
    </source>
</evidence>
<keyword evidence="3" id="KW-0009">Actin-binding</keyword>
<dbReference type="SUPFAM" id="SSF54695">
    <property type="entry name" value="POZ domain"/>
    <property type="match status" value="1"/>
</dbReference>
<proteinExistence type="predicted"/>
<gene>
    <name evidence="5" type="ORF">RDWZM_001772</name>
</gene>
<dbReference type="Gene3D" id="3.30.710.10">
    <property type="entry name" value="Potassium Channel Kv1.1, Chain A"/>
    <property type="match status" value="1"/>
</dbReference>
<keyword evidence="1" id="KW-0880">Kelch repeat</keyword>
<dbReference type="InterPro" id="IPR000210">
    <property type="entry name" value="BTB/POZ_dom"/>
</dbReference>
<dbReference type="PANTHER" id="PTHR24412:SF396">
    <property type="entry name" value="INFLUENZA VIRUS NS1A-BINDING PROTEIN"/>
    <property type="match status" value="1"/>
</dbReference>
<evidence type="ECO:0000313" key="6">
    <source>
        <dbReference type="Proteomes" id="UP001142055"/>
    </source>
</evidence>
<dbReference type="Pfam" id="PF00651">
    <property type="entry name" value="BTB"/>
    <property type="match status" value="1"/>
</dbReference>
<feature type="domain" description="BTB" evidence="4">
    <location>
        <begin position="47"/>
        <end position="147"/>
    </location>
</feature>
<dbReference type="Proteomes" id="UP001142055">
    <property type="component" value="Chromosome 1"/>
</dbReference>
<evidence type="ECO:0000256" key="1">
    <source>
        <dbReference type="ARBA" id="ARBA00022441"/>
    </source>
</evidence>
<evidence type="ECO:0000259" key="4">
    <source>
        <dbReference type="PROSITE" id="PS50097"/>
    </source>
</evidence>